<dbReference type="InterPro" id="IPR011545">
    <property type="entry name" value="DEAD/DEAH_box_helicase_dom"/>
</dbReference>
<dbReference type="AlphaFoldDB" id="L1LF45"/>
<dbReference type="GeneID" id="15807510"/>
<evidence type="ECO:0000256" key="2">
    <source>
        <dbReference type="ARBA" id="ARBA00022801"/>
    </source>
</evidence>
<dbReference type="KEGG" id="beq:BEWA_041000"/>
<dbReference type="SMART" id="SM00490">
    <property type="entry name" value="HELICc"/>
    <property type="match status" value="1"/>
</dbReference>
<dbReference type="VEuPathDB" id="PiroplasmaDB:BEWA_041000"/>
<dbReference type="Gene3D" id="3.40.50.300">
    <property type="entry name" value="P-loop containing nucleotide triphosphate hydrolases"/>
    <property type="match status" value="2"/>
</dbReference>
<dbReference type="GO" id="GO:0005524">
    <property type="term" value="F:ATP binding"/>
    <property type="evidence" value="ECO:0007669"/>
    <property type="project" value="UniProtKB-UniRule"/>
</dbReference>
<dbReference type="InterPro" id="IPR027417">
    <property type="entry name" value="P-loop_NTPase"/>
</dbReference>
<evidence type="ECO:0000256" key="7">
    <source>
        <dbReference type="RuleBase" id="RU365068"/>
    </source>
</evidence>
<dbReference type="RefSeq" id="XP_004833514.1">
    <property type="nucleotide sequence ID" value="XM_004833457.1"/>
</dbReference>
<dbReference type="EC" id="3.6.4.13" evidence="7"/>
<keyword evidence="13" id="KW-1185">Reference proteome</keyword>
<dbReference type="PANTHER" id="PTHR24031">
    <property type="entry name" value="RNA HELICASE"/>
    <property type="match status" value="1"/>
</dbReference>
<evidence type="ECO:0000256" key="4">
    <source>
        <dbReference type="ARBA" id="ARBA00022840"/>
    </source>
</evidence>
<dbReference type="eggNOG" id="KOG0344">
    <property type="taxonomic scope" value="Eukaryota"/>
</dbReference>
<dbReference type="OrthoDB" id="10256233at2759"/>
<dbReference type="PROSITE" id="PS51195">
    <property type="entry name" value="Q_MOTIF"/>
    <property type="match status" value="1"/>
</dbReference>
<dbReference type="InterPro" id="IPR014001">
    <property type="entry name" value="Helicase_ATP-bd"/>
</dbReference>
<accession>L1LF45</accession>
<comment type="catalytic activity">
    <reaction evidence="7">
        <text>ATP + H2O = ADP + phosphate + H(+)</text>
        <dbReference type="Rhea" id="RHEA:13065"/>
        <dbReference type="ChEBI" id="CHEBI:15377"/>
        <dbReference type="ChEBI" id="CHEBI:15378"/>
        <dbReference type="ChEBI" id="CHEBI:30616"/>
        <dbReference type="ChEBI" id="CHEBI:43474"/>
        <dbReference type="ChEBI" id="CHEBI:456216"/>
        <dbReference type="EC" id="3.6.4.13"/>
    </reaction>
</comment>
<comment type="similarity">
    <text evidence="7">Belongs to the DEAD box helicase family.</text>
</comment>
<dbReference type="STRING" id="1537102.L1LF45"/>
<evidence type="ECO:0000256" key="3">
    <source>
        <dbReference type="ARBA" id="ARBA00022806"/>
    </source>
</evidence>
<keyword evidence="2 7" id="KW-0378">Hydrolase</keyword>
<keyword evidence="3 7" id="KW-0347">Helicase</keyword>
<feature type="domain" description="Helicase ATP-binding" evidence="9">
    <location>
        <begin position="32"/>
        <end position="202"/>
    </location>
</feature>
<dbReference type="InterPro" id="IPR001650">
    <property type="entry name" value="Helicase_C-like"/>
</dbReference>
<feature type="compositionally biased region" description="Basic and acidic residues" evidence="8">
    <location>
        <begin position="385"/>
        <end position="397"/>
    </location>
</feature>
<feature type="region of interest" description="Disordered" evidence="8">
    <location>
        <begin position="371"/>
        <end position="397"/>
    </location>
</feature>
<evidence type="ECO:0000256" key="1">
    <source>
        <dbReference type="ARBA" id="ARBA00022741"/>
    </source>
</evidence>
<name>L1LF45_THEEQ</name>
<feature type="domain" description="Helicase C-terminal" evidence="10">
    <location>
        <begin position="234"/>
        <end position="388"/>
    </location>
</feature>
<reference evidence="12 13" key="1">
    <citation type="journal article" date="2012" name="BMC Genomics">
        <title>Comparative genomic analysis and phylogenetic position of Theileria equi.</title>
        <authorList>
            <person name="Kappmeyer L.S."/>
            <person name="Thiagarajan M."/>
            <person name="Herndon D.R."/>
            <person name="Ramsay J.D."/>
            <person name="Caler E."/>
            <person name="Djikeng A."/>
            <person name="Gillespie J.J."/>
            <person name="Lau A.O."/>
            <person name="Roalson E.H."/>
            <person name="Silva J.C."/>
            <person name="Silva M.G."/>
            <person name="Suarez C.E."/>
            <person name="Ueti M.W."/>
            <person name="Nene V.M."/>
            <person name="Mealey R.H."/>
            <person name="Knowles D.P."/>
            <person name="Brayton K.A."/>
        </authorList>
    </citation>
    <scope>NUCLEOTIDE SEQUENCE [LARGE SCALE GENOMIC DNA]</scope>
    <source>
        <strain evidence="12 13">WA</strain>
    </source>
</reference>
<evidence type="ECO:0000313" key="12">
    <source>
        <dbReference type="EMBL" id="EKX74062.1"/>
    </source>
</evidence>
<evidence type="ECO:0000313" key="13">
    <source>
        <dbReference type="Proteomes" id="UP000031512"/>
    </source>
</evidence>
<keyword evidence="5 7" id="KW-0694">RNA-binding</keyword>
<protein>
    <recommendedName>
        <fullName evidence="7">ATP-dependent RNA helicase</fullName>
        <ecNumber evidence="7">3.6.4.13</ecNumber>
    </recommendedName>
</protein>
<proteinExistence type="inferred from homology"/>
<evidence type="ECO:0000256" key="5">
    <source>
        <dbReference type="ARBA" id="ARBA00022884"/>
    </source>
</evidence>
<evidence type="ECO:0000259" key="10">
    <source>
        <dbReference type="PROSITE" id="PS51194"/>
    </source>
</evidence>
<sequence length="397" mass="45200">MDISVLDDRLLSNLKKIGISEPTEIQSKTLQTILDKNSKKVLFTSETGSGKTLAYLLPLLQLISEHGTYDVNPKAIIVVPSVLLAYQIYDILLELTRGLNITFNVSDGIETGPIVEIAISTPEKLVTKLETYNLNYRLNVFENIRYAVFDDVDALVMPNQKSYVEKLLKLTRGRIKTIICSSTISTAGTKSHAAIINKLFKIHTHIKSQKWHTIPENITTEFIHCQENNDKLEKLSEILSKMKDERTLIFCNKSSTTLELAEKVKTMVKKCKIDVINKKVNLIDQLEILRSKNKRHIIIATDIISRGIDIANVTTVVHYDFPPNALIYLHRSGRTGKGGLQGRSVALWTDKEETFYNLLHENKDRLPELFSMSRGPMKQIKRQRKLDNRETEQQTDP</sequence>
<gene>
    <name evidence="12" type="ORF">BEWA_041000</name>
</gene>
<organism evidence="12 13">
    <name type="scientific">Theileria equi strain WA</name>
    <dbReference type="NCBI Taxonomy" id="1537102"/>
    <lineage>
        <taxon>Eukaryota</taxon>
        <taxon>Sar</taxon>
        <taxon>Alveolata</taxon>
        <taxon>Apicomplexa</taxon>
        <taxon>Aconoidasida</taxon>
        <taxon>Piroplasmida</taxon>
        <taxon>Theileriidae</taxon>
        <taxon>Theileria</taxon>
    </lineage>
</organism>
<dbReference type="PROSITE" id="PS51194">
    <property type="entry name" value="HELICASE_CTER"/>
    <property type="match status" value="1"/>
</dbReference>
<evidence type="ECO:0000259" key="11">
    <source>
        <dbReference type="PROSITE" id="PS51195"/>
    </source>
</evidence>
<evidence type="ECO:0000256" key="6">
    <source>
        <dbReference type="PROSITE-ProRule" id="PRU00552"/>
    </source>
</evidence>
<comment type="caution">
    <text evidence="12">The sequence shown here is derived from an EMBL/GenBank/DDBJ whole genome shotgun (WGS) entry which is preliminary data.</text>
</comment>
<dbReference type="GO" id="GO:0003723">
    <property type="term" value="F:RNA binding"/>
    <property type="evidence" value="ECO:0007669"/>
    <property type="project" value="UniProtKB-UniRule"/>
</dbReference>
<dbReference type="SMART" id="SM00487">
    <property type="entry name" value="DEXDc"/>
    <property type="match status" value="1"/>
</dbReference>
<dbReference type="SUPFAM" id="SSF52540">
    <property type="entry name" value="P-loop containing nucleoside triphosphate hydrolases"/>
    <property type="match status" value="1"/>
</dbReference>
<evidence type="ECO:0000256" key="8">
    <source>
        <dbReference type="SAM" id="MobiDB-lite"/>
    </source>
</evidence>
<dbReference type="Proteomes" id="UP000031512">
    <property type="component" value="Unassembled WGS sequence"/>
</dbReference>
<dbReference type="GO" id="GO:0016787">
    <property type="term" value="F:hydrolase activity"/>
    <property type="evidence" value="ECO:0007669"/>
    <property type="project" value="UniProtKB-KW"/>
</dbReference>
<dbReference type="CDD" id="cd18787">
    <property type="entry name" value="SF2_C_DEAD"/>
    <property type="match status" value="1"/>
</dbReference>
<comment type="function">
    <text evidence="7">RNA helicase.</text>
</comment>
<keyword evidence="4 7" id="KW-0067">ATP-binding</keyword>
<dbReference type="PROSITE" id="PS51192">
    <property type="entry name" value="HELICASE_ATP_BIND_1"/>
    <property type="match status" value="1"/>
</dbReference>
<evidence type="ECO:0000259" key="9">
    <source>
        <dbReference type="PROSITE" id="PS51192"/>
    </source>
</evidence>
<dbReference type="Pfam" id="PF00271">
    <property type="entry name" value="Helicase_C"/>
    <property type="match status" value="1"/>
</dbReference>
<dbReference type="GO" id="GO:0003724">
    <property type="term" value="F:RNA helicase activity"/>
    <property type="evidence" value="ECO:0007669"/>
    <property type="project" value="UniProtKB-EC"/>
</dbReference>
<keyword evidence="1 7" id="KW-0547">Nucleotide-binding</keyword>
<dbReference type="InterPro" id="IPR014014">
    <property type="entry name" value="RNA_helicase_DEAD_Q_motif"/>
</dbReference>
<dbReference type="EMBL" id="ACOU01000002">
    <property type="protein sequence ID" value="EKX74062.1"/>
    <property type="molecule type" value="Genomic_DNA"/>
</dbReference>
<dbReference type="Pfam" id="PF00270">
    <property type="entry name" value="DEAD"/>
    <property type="match status" value="1"/>
</dbReference>
<feature type="domain" description="DEAD-box RNA helicase Q" evidence="11">
    <location>
        <begin position="1"/>
        <end position="27"/>
    </location>
</feature>
<feature type="short sequence motif" description="Q motif" evidence="6">
    <location>
        <begin position="1"/>
        <end position="27"/>
    </location>
</feature>
<comment type="domain">
    <text evidence="7">The Q motif is unique to and characteristic of the DEAD box family of RNA helicases and controls ATP binding and hydrolysis.</text>
</comment>